<proteinExistence type="predicted"/>
<reference evidence="1" key="1">
    <citation type="submission" date="2016-04" db="EMBL/GenBank/DDBJ databases">
        <authorList>
            <person name="Nguyen H.D."/>
            <person name="Samba Siva P."/>
            <person name="Cullis J."/>
            <person name="Levesque C.A."/>
            <person name="Hambleton S."/>
        </authorList>
    </citation>
    <scope>NUCLEOTIDE SEQUENCE</scope>
    <source>
        <strain evidence="1">DAOMC 236416</strain>
    </source>
</reference>
<protein>
    <submittedName>
        <fullName evidence="1">Uncharacterized protein</fullName>
    </submittedName>
</protein>
<dbReference type="AlphaFoldDB" id="A0A177TVG7"/>
<sequence>MEYPPVRSPSTTPAPASAVSLPGARHGQHSFDFSVGGAPTGALVNELNSRAARSDHQIKVLDRKRSARADDLRAEQAAHRDEEAAHMETKQKLALAELTAEFDANTAKQALAVEQEAHAATRAQLDLLRTSVSIGG</sequence>
<name>A0A177TVG7_9BASI</name>
<comment type="caution">
    <text evidence="1">The sequence shown here is derived from an EMBL/GenBank/DDBJ whole genome shotgun (WGS) entry which is preliminary data.</text>
</comment>
<accession>A0A177TVG7</accession>
<evidence type="ECO:0000313" key="1">
    <source>
        <dbReference type="EMBL" id="KAE8249335.1"/>
    </source>
</evidence>
<organism evidence="1 2">
    <name type="scientific">Tilletia indica</name>
    <dbReference type="NCBI Taxonomy" id="43049"/>
    <lineage>
        <taxon>Eukaryota</taxon>
        <taxon>Fungi</taxon>
        <taxon>Dikarya</taxon>
        <taxon>Basidiomycota</taxon>
        <taxon>Ustilaginomycotina</taxon>
        <taxon>Exobasidiomycetes</taxon>
        <taxon>Tilletiales</taxon>
        <taxon>Tilletiaceae</taxon>
        <taxon>Tilletia</taxon>
    </lineage>
</organism>
<evidence type="ECO:0000313" key="2">
    <source>
        <dbReference type="Proteomes" id="UP000077521"/>
    </source>
</evidence>
<gene>
    <name evidence="1" type="ORF">A4X13_0g5252</name>
</gene>
<dbReference type="OrthoDB" id="10557270at2759"/>
<reference evidence="1" key="2">
    <citation type="journal article" date="2019" name="IMA Fungus">
        <title>Genome sequencing and comparison of five Tilletia species to identify candidate genes for the detection of regulated species infecting wheat.</title>
        <authorList>
            <person name="Nguyen H.D.T."/>
            <person name="Sultana T."/>
            <person name="Kesanakurti P."/>
            <person name="Hambleton S."/>
        </authorList>
    </citation>
    <scope>NUCLEOTIDE SEQUENCE</scope>
    <source>
        <strain evidence="1">DAOMC 236416</strain>
    </source>
</reference>
<dbReference type="Proteomes" id="UP000077521">
    <property type="component" value="Unassembled WGS sequence"/>
</dbReference>
<dbReference type="EMBL" id="LWDF02000394">
    <property type="protein sequence ID" value="KAE8249335.1"/>
    <property type="molecule type" value="Genomic_DNA"/>
</dbReference>
<keyword evidence="2" id="KW-1185">Reference proteome</keyword>